<comment type="subcellular location">
    <subcellularLocation>
        <location evidence="1 8">Cell membrane</location>
        <topology evidence="1 8">Multi-pass membrane protein</topology>
    </subcellularLocation>
</comment>
<dbReference type="Pfam" id="PF20154">
    <property type="entry name" value="LNT_N"/>
    <property type="match status" value="1"/>
</dbReference>
<keyword evidence="6 8" id="KW-0472">Membrane</keyword>
<evidence type="ECO:0000313" key="11">
    <source>
        <dbReference type="Proteomes" id="UP001596337"/>
    </source>
</evidence>
<dbReference type="InterPro" id="IPR045378">
    <property type="entry name" value="LNT_N"/>
</dbReference>
<dbReference type="PROSITE" id="PS50263">
    <property type="entry name" value="CN_HYDROLASE"/>
    <property type="match status" value="1"/>
</dbReference>
<evidence type="ECO:0000313" key="10">
    <source>
        <dbReference type="EMBL" id="MFC6869184.1"/>
    </source>
</evidence>
<evidence type="ECO:0000256" key="5">
    <source>
        <dbReference type="ARBA" id="ARBA00022989"/>
    </source>
</evidence>
<dbReference type="GO" id="GO:0016746">
    <property type="term" value="F:acyltransferase activity"/>
    <property type="evidence" value="ECO:0007669"/>
    <property type="project" value="UniProtKB-KW"/>
</dbReference>
<proteinExistence type="inferred from homology"/>
<dbReference type="NCBIfam" id="TIGR00546">
    <property type="entry name" value="lnt"/>
    <property type="match status" value="1"/>
</dbReference>
<keyword evidence="5 8" id="KW-1133">Transmembrane helix</keyword>
<dbReference type="HAMAP" id="MF_01148">
    <property type="entry name" value="Lnt"/>
    <property type="match status" value="1"/>
</dbReference>
<keyword evidence="2 8" id="KW-1003">Cell membrane</keyword>
<gene>
    <name evidence="8 10" type="primary">lnt</name>
    <name evidence="10" type="ORF">ACFQGD_18750</name>
</gene>
<evidence type="ECO:0000256" key="2">
    <source>
        <dbReference type="ARBA" id="ARBA00022475"/>
    </source>
</evidence>
<keyword evidence="4 8" id="KW-0812">Transmembrane</keyword>
<dbReference type="Proteomes" id="UP001596337">
    <property type="component" value="Unassembled WGS sequence"/>
</dbReference>
<feature type="transmembrane region" description="Helical" evidence="8">
    <location>
        <begin position="71"/>
        <end position="90"/>
    </location>
</feature>
<evidence type="ECO:0000256" key="4">
    <source>
        <dbReference type="ARBA" id="ARBA00022692"/>
    </source>
</evidence>
<comment type="pathway">
    <text evidence="8">Protein modification; lipoprotein biosynthesis (N-acyl transfer).</text>
</comment>
<dbReference type="RefSeq" id="WP_345402938.1">
    <property type="nucleotide sequence ID" value="NZ_BAABLA010000112.1"/>
</dbReference>
<feature type="domain" description="CN hydrolase" evidence="9">
    <location>
        <begin position="235"/>
        <end position="482"/>
    </location>
</feature>
<dbReference type="PANTHER" id="PTHR38686">
    <property type="entry name" value="APOLIPOPROTEIN N-ACYLTRANSFERASE"/>
    <property type="match status" value="1"/>
</dbReference>
<keyword evidence="7 8" id="KW-0012">Acyltransferase</keyword>
<dbReference type="InterPro" id="IPR004563">
    <property type="entry name" value="Apolipo_AcylTrfase"/>
</dbReference>
<feature type="transmembrane region" description="Helical" evidence="8">
    <location>
        <begin position="131"/>
        <end position="149"/>
    </location>
</feature>
<comment type="similarity">
    <text evidence="8">Belongs to the CN hydrolase family. Apolipoprotein N-acyltransferase subfamily.</text>
</comment>
<reference evidence="11" key="1">
    <citation type="journal article" date="2019" name="Int. J. Syst. Evol. Microbiol.">
        <title>The Global Catalogue of Microorganisms (GCM) 10K type strain sequencing project: providing services to taxonomists for standard genome sequencing and annotation.</title>
        <authorList>
            <consortium name="The Broad Institute Genomics Platform"/>
            <consortium name="The Broad Institute Genome Sequencing Center for Infectious Disease"/>
            <person name="Wu L."/>
            <person name="Ma J."/>
        </authorList>
    </citation>
    <scope>NUCLEOTIDE SEQUENCE [LARGE SCALE GENOMIC DNA]</scope>
    <source>
        <strain evidence="11">KCTC 32255</strain>
    </source>
</reference>
<dbReference type="InterPro" id="IPR036526">
    <property type="entry name" value="C-N_Hydrolase_sf"/>
</dbReference>
<evidence type="ECO:0000256" key="1">
    <source>
        <dbReference type="ARBA" id="ARBA00004651"/>
    </source>
</evidence>
<feature type="transmembrane region" description="Helical" evidence="8">
    <location>
        <begin position="21"/>
        <end position="41"/>
    </location>
</feature>
<dbReference type="Gene3D" id="3.60.110.10">
    <property type="entry name" value="Carbon-nitrogen hydrolase"/>
    <property type="match status" value="1"/>
</dbReference>
<keyword evidence="3 8" id="KW-0808">Transferase</keyword>
<dbReference type="EMBL" id="JBHSXX010000001">
    <property type="protein sequence ID" value="MFC6869184.1"/>
    <property type="molecule type" value="Genomic_DNA"/>
</dbReference>
<organism evidence="10 11">
    <name type="scientific">Haloechinothrix salitolerans</name>
    <dbReference type="NCBI Taxonomy" id="926830"/>
    <lineage>
        <taxon>Bacteria</taxon>
        <taxon>Bacillati</taxon>
        <taxon>Actinomycetota</taxon>
        <taxon>Actinomycetes</taxon>
        <taxon>Pseudonocardiales</taxon>
        <taxon>Pseudonocardiaceae</taxon>
        <taxon>Haloechinothrix</taxon>
    </lineage>
</organism>
<dbReference type="InterPro" id="IPR003010">
    <property type="entry name" value="C-N_Hydrolase"/>
</dbReference>
<dbReference type="SUPFAM" id="SSF56317">
    <property type="entry name" value="Carbon-nitrogen hydrolase"/>
    <property type="match status" value="1"/>
</dbReference>
<feature type="transmembrane region" description="Helical" evidence="8">
    <location>
        <begin position="102"/>
        <end position="124"/>
    </location>
</feature>
<evidence type="ECO:0000256" key="8">
    <source>
        <dbReference type="HAMAP-Rule" id="MF_01148"/>
    </source>
</evidence>
<sequence>MTDTMSAAAQQTSPAPSRARLLPVAGLVLAAAASGVLLFLSHPPRELWWLAPLAFAGLGLVLHGRRARAGFGLGLVFGLAFTLPHLVWINDFLGAQLGLAPWLALSTIVALFAALAGAAMAVVAPLRGGPVWMAALWLVFETARGAVPLNGFPWGRVAYSQPEGVFTSLAALGGVPLVTFAVVLTGFGLARLVLAVADRARGRALAIAALAVVVPVAAGGIMWPFIGTASTSGTVTVAAVQGNAPNVGLDLLGMRDVLRRNHLAESERLQAAIESGEQPRPDLVVWPETATAVVGEDPGLDAMVEGFGVPALIGALYGRDDGKSENAVISWDPETGQDGRYAKQELVPFAEYVPLRPIAAWFTPFLDNTADMRWGSGPAVLDAGEVRAGLAICYEVAYDYVLRDAVRDGAELLVIPTNNAWYGPGEMTYQQLSMSRLRAVEHGRAAVVAATSGVSAIVAPDGSVLQETGLYTPDSLVADIPLRDTTTIATVVGAWPEWIIIGAGLAALLGRIGWRVRGRGSSRGSSGRAESGRSP</sequence>
<accession>A0ABW2C2X6</accession>
<comment type="function">
    <text evidence="8">Catalyzes the phospholipid dependent N-acylation of the N-terminal cysteine of apolipoprotein, the last step in lipoprotein maturation.</text>
</comment>
<evidence type="ECO:0000259" key="9">
    <source>
        <dbReference type="PROSITE" id="PS50263"/>
    </source>
</evidence>
<feature type="transmembrane region" description="Helical" evidence="8">
    <location>
        <begin position="169"/>
        <end position="193"/>
    </location>
</feature>
<evidence type="ECO:0000256" key="6">
    <source>
        <dbReference type="ARBA" id="ARBA00023136"/>
    </source>
</evidence>
<keyword evidence="11" id="KW-1185">Reference proteome</keyword>
<evidence type="ECO:0000256" key="3">
    <source>
        <dbReference type="ARBA" id="ARBA00022679"/>
    </source>
</evidence>
<dbReference type="PANTHER" id="PTHR38686:SF1">
    <property type="entry name" value="APOLIPOPROTEIN N-ACYLTRANSFERASE"/>
    <property type="match status" value="1"/>
</dbReference>
<evidence type="ECO:0000256" key="7">
    <source>
        <dbReference type="ARBA" id="ARBA00023315"/>
    </source>
</evidence>
<feature type="transmembrane region" description="Helical" evidence="8">
    <location>
        <begin position="47"/>
        <end position="64"/>
    </location>
</feature>
<protein>
    <recommendedName>
        <fullName evidence="8">Apolipoprotein N-acyltransferase</fullName>
        <shortName evidence="8">ALP N-acyltransferase</shortName>
        <ecNumber evidence="8">2.3.1.269</ecNumber>
    </recommendedName>
</protein>
<feature type="transmembrane region" description="Helical" evidence="8">
    <location>
        <begin position="205"/>
        <end position="226"/>
    </location>
</feature>
<comment type="caution">
    <text evidence="10">The sequence shown here is derived from an EMBL/GenBank/DDBJ whole genome shotgun (WGS) entry which is preliminary data.</text>
</comment>
<dbReference type="EC" id="2.3.1.269" evidence="8"/>
<dbReference type="Pfam" id="PF00795">
    <property type="entry name" value="CN_hydrolase"/>
    <property type="match status" value="1"/>
</dbReference>
<dbReference type="CDD" id="cd07571">
    <property type="entry name" value="ALP_N-acyl_transferase"/>
    <property type="match status" value="1"/>
</dbReference>
<comment type="catalytic activity">
    <reaction evidence="8">
        <text>N-terminal S-1,2-diacyl-sn-glyceryl-L-cysteinyl-[lipoprotein] + a glycerophospholipid = N-acyl-S-1,2-diacyl-sn-glyceryl-L-cysteinyl-[lipoprotein] + a 2-acyl-sn-glycero-3-phospholipid + H(+)</text>
        <dbReference type="Rhea" id="RHEA:48228"/>
        <dbReference type="Rhea" id="RHEA-COMP:14681"/>
        <dbReference type="Rhea" id="RHEA-COMP:14684"/>
        <dbReference type="ChEBI" id="CHEBI:15378"/>
        <dbReference type="ChEBI" id="CHEBI:136912"/>
        <dbReference type="ChEBI" id="CHEBI:140656"/>
        <dbReference type="ChEBI" id="CHEBI:140657"/>
        <dbReference type="ChEBI" id="CHEBI:140660"/>
        <dbReference type="EC" id="2.3.1.269"/>
    </reaction>
</comment>
<name>A0ABW2C2X6_9PSEU</name>